<accession>A0A9Q9B8K5</accession>
<evidence type="ECO:0000313" key="3">
    <source>
        <dbReference type="Proteomes" id="UP001056384"/>
    </source>
</evidence>
<proteinExistence type="predicted"/>
<feature type="compositionally biased region" description="Polar residues" evidence="1">
    <location>
        <begin position="181"/>
        <end position="197"/>
    </location>
</feature>
<feature type="region of interest" description="Disordered" evidence="1">
    <location>
        <begin position="177"/>
        <end position="197"/>
    </location>
</feature>
<organism evidence="2 3">
    <name type="scientific">Septoria linicola</name>
    <dbReference type="NCBI Taxonomy" id="215465"/>
    <lineage>
        <taxon>Eukaryota</taxon>
        <taxon>Fungi</taxon>
        <taxon>Dikarya</taxon>
        <taxon>Ascomycota</taxon>
        <taxon>Pezizomycotina</taxon>
        <taxon>Dothideomycetes</taxon>
        <taxon>Dothideomycetidae</taxon>
        <taxon>Mycosphaerellales</taxon>
        <taxon>Mycosphaerellaceae</taxon>
        <taxon>Septoria</taxon>
    </lineage>
</organism>
<evidence type="ECO:0000256" key="1">
    <source>
        <dbReference type="SAM" id="MobiDB-lite"/>
    </source>
</evidence>
<dbReference type="Proteomes" id="UP001056384">
    <property type="component" value="Chromosome 12"/>
</dbReference>
<reference evidence="2" key="1">
    <citation type="submission" date="2022-06" db="EMBL/GenBank/DDBJ databases">
        <title>Complete genome sequences of two strains of the flax pathogen Septoria linicola.</title>
        <authorList>
            <person name="Lapalu N."/>
            <person name="Simon A."/>
            <person name="Demenou B."/>
            <person name="Paumier D."/>
            <person name="Guillot M.-P."/>
            <person name="Gout L."/>
            <person name="Valade R."/>
        </authorList>
    </citation>
    <scope>NUCLEOTIDE SEQUENCE</scope>
    <source>
        <strain evidence="2">SE15195</strain>
    </source>
</reference>
<dbReference type="AlphaFoldDB" id="A0A9Q9B8K5"/>
<name>A0A9Q9B8K5_9PEZI</name>
<gene>
    <name evidence="2" type="ORF">Slin15195_G126110</name>
</gene>
<feature type="region of interest" description="Disordered" evidence="1">
    <location>
        <begin position="239"/>
        <end position="298"/>
    </location>
</feature>
<evidence type="ECO:0000313" key="2">
    <source>
        <dbReference type="EMBL" id="USW59292.1"/>
    </source>
</evidence>
<sequence>MSVVSITASASATLPSDVLSTITTMKYIQCRDYCLYRFKDWSEIMLWDACEASCEKLPVIARALSTPAPTTATSFDATQTAQLGALATSLGLEELISGRDLSYAPYSTAGYVASGPSTVTITETWVHHDTVCNTAPVYATKSTPASYALSTSKSMPASYVVKTSSYTSPRPVYPTAPEYKPSSTKSTPGYVASSSKSTPATYAVSSSKSAPAYYVSTPKPITTTPHPVYPTGHYSQPTSAKYVASPPSSSHVSQPAYTPKVHSRPTQSTIMGHYTPSSSEAISVPTQPATNTTYNKPSATSSVPVYSETIISLGGASAYGISLGAVALAVAAML</sequence>
<dbReference type="EMBL" id="CP099429">
    <property type="protein sequence ID" value="USW59292.1"/>
    <property type="molecule type" value="Genomic_DNA"/>
</dbReference>
<keyword evidence="3" id="KW-1185">Reference proteome</keyword>
<feature type="compositionally biased region" description="Polar residues" evidence="1">
    <location>
        <begin position="246"/>
        <end position="256"/>
    </location>
</feature>
<feature type="compositionally biased region" description="Polar residues" evidence="1">
    <location>
        <begin position="264"/>
        <end position="298"/>
    </location>
</feature>
<protein>
    <submittedName>
        <fullName evidence="2">Uncharacterized protein</fullName>
    </submittedName>
</protein>